<dbReference type="SMART" id="SM01294">
    <property type="entry name" value="PKS_PP_betabranch"/>
    <property type="match status" value="1"/>
</dbReference>
<comment type="caution">
    <text evidence="8">The sequence shown here is derived from an EMBL/GenBank/DDBJ whole genome shotgun (WGS) entry which is preliminary data.</text>
</comment>
<dbReference type="CDD" id="cd08952">
    <property type="entry name" value="KR_1_SDR_x"/>
    <property type="match status" value="1"/>
</dbReference>
<proteinExistence type="predicted"/>
<organism evidence="8 9">
    <name type="scientific">Streptomyces litchfieldiae</name>
    <dbReference type="NCBI Taxonomy" id="3075543"/>
    <lineage>
        <taxon>Bacteria</taxon>
        <taxon>Bacillati</taxon>
        <taxon>Actinomycetota</taxon>
        <taxon>Actinomycetes</taxon>
        <taxon>Kitasatosporales</taxon>
        <taxon>Streptomycetaceae</taxon>
        <taxon>Streptomyces</taxon>
    </lineage>
</organism>
<dbReference type="InterPro" id="IPR057326">
    <property type="entry name" value="KR_dom"/>
</dbReference>
<dbReference type="InterPro" id="IPR020806">
    <property type="entry name" value="PKS_PP-bd"/>
</dbReference>
<feature type="compositionally biased region" description="Acidic residues" evidence="6">
    <location>
        <begin position="782"/>
        <end position="794"/>
    </location>
</feature>
<accession>A0ABU2N1H3</accession>
<dbReference type="SMART" id="SM00823">
    <property type="entry name" value="PKS_PP"/>
    <property type="match status" value="1"/>
</dbReference>
<evidence type="ECO:0000259" key="7">
    <source>
        <dbReference type="PROSITE" id="PS50075"/>
    </source>
</evidence>
<protein>
    <submittedName>
        <fullName evidence="8">SDR family NAD(P)-dependent oxidoreductase</fullName>
    </submittedName>
</protein>
<evidence type="ECO:0000256" key="5">
    <source>
        <dbReference type="ARBA" id="ARBA00023268"/>
    </source>
</evidence>
<evidence type="ECO:0000256" key="1">
    <source>
        <dbReference type="ARBA" id="ARBA00022450"/>
    </source>
</evidence>
<dbReference type="InterPro" id="IPR036291">
    <property type="entry name" value="NAD(P)-bd_dom_sf"/>
</dbReference>
<feature type="region of interest" description="Disordered" evidence="6">
    <location>
        <begin position="766"/>
        <end position="794"/>
    </location>
</feature>
<keyword evidence="4" id="KW-0045">Antibiotic biosynthesis</keyword>
<dbReference type="Gene3D" id="3.30.70.3290">
    <property type="match status" value="1"/>
</dbReference>
<dbReference type="PROSITE" id="PS00012">
    <property type="entry name" value="PHOSPHOPANTETHEINE"/>
    <property type="match status" value="1"/>
</dbReference>
<evidence type="ECO:0000313" key="9">
    <source>
        <dbReference type="Proteomes" id="UP001183246"/>
    </source>
</evidence>
<dbReference type="Gene3D" id="3.40.50.720">
    <property type="entry name" value="NAD(P)-binding Rossmann-like Domain"/>
    <property type="match status" value="1"/>
</dbReference>
<feature type="domain" description="Carrier" evidence="7">
    <location>
        <begin position="647"/>
        <end position="722"/>
    </location>
</feature>
<keyword evidence="2" id="KW-0597">Phosphoprotein</keyword>
<dbReference type="Gene3D" id="1.10.1200.10">
    <property type="entry name" value="ACP-like"/>
    <property type="match status" value="1"/>
</dbReference>
<dbReference type="Gene3D" id="6.10.140.1830">
    <property type="match status" value="1"/>
</dbReference>
<dbReference type="InterPro" id="IPR001227">
    <property type="entry name" value="Ac_transferase_dom_sf"/>
</dbReference>
<evidence type="ECO:0000256" key="6">
    <source>
        <dbReference type="SAM" id="MobiDB-lite"/>
    </source>
</evidence>
<dbReference type="InterPro" id="IPR006162">
    <property type="entry name" value="Ppantetheine_attach_site"/>
</dbReference>
<dbReference type="SUPFAM" id="SSF47336">
    <property type="entry name" value="ACP-like"/>
    <property type="match status" value="1"/>
</dbReference>
<keyword evidence="1" id="KW-0596">Phosphopantetheine</keyword>
<dbReference type="InterPro" id="IPR009081">
    <property type="entry name" value="PP-bd_ACP"/>
</dbReference>
<dbReference type="InterPro" id="IPR041618">
    <property type="entry name" value="PKS_DE"/>
</dbReference>
<feature type="non-terminal residue" evidence="8">
    <location>
        <position position="1"/>
    </location>
</feature>
<dbReference type="Pfam" id="PF08659">
    <property type="entry name" value="KR"/>
    <property type="match status" value="1"/>
</dbReference>
<evidence type="ECO:0000256" key="4">
    <source>
        <dbReference type="ARBA" id="ARBA00023194"/>
    </source>
</evidence>
<dbReference type="Pfam" id="PF18369">
    <property type="entry name" value="PKS_DE"/>
    <property type="match status" value="1"/>
</dbReference>
<dbReference type="EMBL" id="JAVREL010000041">
    <property type="protein sequence ID" value="MDT0347730.1"/>
    <property type="molecule type" value="Genomic_DNA"/>
</dbReference>
<dbReference type="RefSeq" id="WP_311708856.1">
    <property type="nucleotide sequence ID" value="NZ_JAVREL010000041.1"/>
</dbReference>
<dbReference type="PROSITE" id="PS50075">
    <property type="entry name" value="CARRIER"/>
    <property type="match status" value="1"/>
</dbReference>
<reference evidence="9" key="1">
    <citation type="submission" date="2023-07" db="EMBL/GenBank/DDBJ databases">
        <title>30 novel species of actinomycetes from the DSMZ collection.</title>
        <authorList>
            <person name="Nouioui I."/>
        </authorList>
    </citation>
    <scope>NUCLEOTIDE SEQUENCE [LARGE SCALE GENOMIC DNA]</scope>
    <source>
        <strain evidence="9">DSM 44938</strain>
    </source>
</reference>
<dbReference type="InterPro" id="IPR050091">
    <property type="entry name" value="PKS_NRPS_Biosynth_Enz"/>
</dbReference>
<keyword evidence="9" id="KW-1185">Reference proteome</keyword>
<dbReference type="InterPro" id="IPR013968">
    <property type="entry name" value="PKS_KR"/>
</dbReference>
<keyword evidence="5" id="KW-0511">Multifunctional enzyme</keyword>
<dbReference type="InterPro" id="IPR036736">
    <property type="entry name" value="ACP-like_sf"/>
</dbReference>
<keyword evidence="3" id="KW-0808">Transferase</keyword>
<dbReference type="PANTHER" id="PTHR43775:SF51">
    <property type="entry name" value="INACTIVE PHENOLPHTHIOCEROL SYNTHESIS POLYKETIDE SYNTHASE TYPE I PKS1-RELATED"/>
    <property type="match status" value="1"/>
</dbReference>
<dbReference type="SUPFAM" id="SSF51735">
    <property type="entry name" value="NAD(P)-binding Rossmann-fold domains"/>
    <property type="match status" value="2"/>
</dbReference>
<dbReference type="Gene3D" id="3.40.366.10">
    <property type="entry name" value="Malonyl-Coenzyme A Acyl Carrier Protein, domain 2"/>
    <property type="match status" value="1"/>
</dbReference>
<evidence type="ECO:0000256" key="3">
    <source>
        <dbReference type="ARBA" id="ARBA00022679"/>
    </source>
</evidence>
<dbReference type="PANTHER" id="PTHR43775">
    <property type="entry name" value="FATTY ACID SYNTHASE"/>
    <property type="match status" value="1"/>
</dbReference>
<evidence type="ECO:0000313" key="8">
    <source>
        <dbReference type="EMBL" id="MDT0347730.1"/>
    </source>
</evidence>
<sequence length="808" mass="84440">VLTLGISETIEDHAPTTDTRVTGTLRRDEGTWHRVLTSLATAAAPTDWSRFFAATAPLDLPTYPFQHQRFWLEQKAAEATAGRQTAANPAETEFWEAVEREDLAAVAGTLDLDGDAADLPTVLSALSSWRRRQLDRAVLDSWRYTISWAPLTDATPTAFPGGTWLAVLPAALGDDPAVRGCLDALRQRRATVIPVALEPGDRDRAALGDRLKAALAEGAEISGVLSLAGLADTDPASAHEPVTAGLAMTTALVQALGDTGVSAPLWCVTQGAVSTGLSDPIRHPLQAQIWGFGRVVALEHPERWGGLIDLPEQLDARGAEQFTRLLAGGSGEDQIALRQSAAFGRRLSRAPLGGSPVPEWRPRGTVLVTGGAGAVGTHVTRWLARAGAPHLLLVGRRGKDTPGIAELEAELTALGSKVTIAAVDVADRDALRGLLDSIPAEFPLSAVVHGAGVLADGIIEQVTTEDLERVLRPKVAAAAALHELTAGLDLDAFVLFSSVVGVLGNGGQSGYAASNAYLDALAAQRRAAGLPATAVAWGSWGGGGMVNATAEERLRRQGVPTMDPDTAVSALAAAVDRQETFVTVVDVDWPTFAPSFTAARPSALLGDLAEVRQLATAGGGAAAGAPAEDAGGLTARLRGLPAREAEEALLEVIRTNAAAVLGLRSPDAINAGRDFKAAGFDSLTAVELRNRLRNATGLQLPTTLLFDYPTPVVLSQYMLDEIFPDRAANGDSTAPDDADESDVRKALMSLSTARLKEAGLLDSLLSLAAEPQDGGGQSPEAAADDDTSSLDTMDLDDLVRMALKNDLS</sequence>
<name>A0ABU2N1H3_9ACTN</name>
<gene>
    <name evidence="8" type="ORF">RM590_34980</name>
</gene>
<dbReference type="Pfam" id="PF00550">
    <property type="entry name" value="PP-binding"/>
    <property type="match status" value="1"/>
</dbReference>
<dbReference type="SMART" id="SM00822">
    <property type="entry name" value="PKS_KR"/>
    <property type="match status" value="1"/>
</dbReference>
<evidence type="ECO:0000256" key="2">
    <source>
        <dbReference type="ARBA" id="ARBA00022553"/>
    </source>
</evidence>
<dbReference type="Proteomes" id="UP001183246">
    <property type="component" value="Unassembled WGS sequence"/>
</dbReference>